<keyword evidence="3" id="KW-1185">Reference proteome</keyword>
<gene>
    <name evidence="2" type="ORF">RM552_09990</name>
</gene>
<dbReference type="PROSITE" id="PS51662">
    <property type="entry name" value="BP_PHYTASE"/>
    <property type="match status" value="1"/>
</dbReference>
<name>A0ABU2ZUB1_9ALTE</name>
<comment type="caution">
    <text evidence="2">The sequence shown here is derived from an EMBL/GenBank/DDBJ whole genome shotgun (WGS) entry which is preliminary data.</text>
</comment>
<evidence type="ECO:0000313" key="2">
    <source>
        <dbReference type="EMBL" id="MDT0595174.1"/>
    </source>
</evidence>
<dbReference type="Proteomes" id="UP001253545">
    <property type="component" value="Unassembled WGS sequence"/>
</dbReference>
<dbReference type="PROSITE" id="PS51257">
    <property type="entry name" value="PROKAR_LIPOPROTEIN"/>
    <property type="match status" value="1"/>
</dbReference>
<evidence type="ECO:0000259" key="1">
    <source>
        <dbReference type="PROSITE" id="PS51662"/>
    </source>
</evidence>
<dbReference type="EMBL" id="JAVRHX010000002">
    <property type="protein sequence ID" value="MDT0595174.1"/>
    <property type="molecule type" value="Genomic_DNA"/>
</dbReference>
<organism evidence="2 3">
    <name type="scientific">Glaciecola petra</name>
    <dbReference type="NCBI Taxonomy" id="3075602"/>
    <lineage>
        <taxon>Bacteria</taxon>
        <taxon>Pseudomonadati</taxon>
        <taxon>Pseudomonadota</taxon>
        <taxon>Gammaproteobacteria</taxon>
        <taxon>Alteromonadales</taxon>
        <taxon>Alteromonadaceae</taxon>
        <taxon>Glaciecola</taxon>
    </lineage>
</organism>
<evidence type="ECO:0000313" key="3">
    <source>
        <dbReference type="Proteomes" id="UP001253545"/>
    </source>
</evidence>
<dbReference type="SUPFAM" id="SSF50956">
    <property type="entry name" value="Thermostable phytase (3-phytase)"/>
    <property type="match status" value="1"/>
</dbReference>
<protein>
    <submittedName>
        <fullName evidence="2">Phytase</fullName>
    </submittedName>
</protein>
<feature type="domain" description="BPP" evidence="1">
    <location>
        <begin position="35"/>
        <end position="346"/>
    </location>
</feature>
<dbReference type="Pfam" id="PF02333">
    <property type="entry name" value="Phytase"/>
    <property type="match status" value="1"/>
</dbReference>
<reference evidence="2 3" key="1">
    <citation type="submission" date="2023-09" db="EMBL/GenBank/DDBJ databases">
        <authorList>
            <person name="Rey-Velasco X."/>
        </authorList>
    </citation>
    <scope>NUCLEOTIDE SEQUENCE [LARGE SCALE GENOMIC DNA]</scope>
    <source>
        <strain evidence="2 3">P117</strain>
    </source>
</reference>
<dbReference type="Gene3D" id="2.120.10.30">
    <property type="entry name" value="TolB, C-terminal domain"/>
    <property type="match status" value="1"/>
</dbReference>
<dbReference type="InterPro" id="IPR011042">
    <property type="entry name" value="6-blade_b-propeller_TolB-like"/>
</dbReference>
<accession>A0ABU2ZUB1</accession>
<sequence length="346" mass="37753">MHMYFTKRSLGNFFLISTAVATLGCSESVDRNKIEYADTANVLAYPAKVETTPVVSSDDAADDPTIWIHPNDKSKSLIVGTDKQKGLGVYDLQGQLVQFVEHGRPNNVDLRQRVSLDGESVDLVAFSDRSDNTVGLATIDESGITIVGSFGVKEEPYGFCLGQHTDQLFAIVTYKDGLLEQYKFGEYIKDTPSLVFSYQFDSQLEGCVMDDTNGRLFVGEENHGVWALNPSTGQVDLVDVIDGQNGIVADVEGMDIYHARAGNSGLLFVSSQGNDSFATYALEPPYRFVDRFRVNATDAIDGAQETDGLAVTSTPLPGFPSGLLVVQDGFNDDGMQNFKYVDARTK</sequence>
<dbReference type="InterPro" id="IPR003431">
    <property type="entry name" value="B-propeller_Phytase"/>
</dbReference>
<proteinExistence type="predicted"/>
<dbReference type="RefSeq" id="WP_311368688.1">
    <property type="nucleotide sequence ID" value="NZ_JAVRHX010000002.1"/>
</dbReference>